<evidence type="ECO:0000313" key="1">
    <source>
        <dbReference type="EMBL" id="CAK0845353.1"/>
    </source>
</evidence>
<comment type="caution">
    <text evidence="1">The sequence shown here is derived from an EMBL/GenBank/DDBJ whole genome shotgun (WGS) entry which is preliminary data.</text>
</comment>
<gene>
    <name evidence="1" type="ORF">PCOR1329_LOCUS39172</name>
</gene>
<keyword evidence="2" id="KW-1185">Reference proteome</keyword>
<sequence>MHQEKGSRARSGKSRLRRGGYLECGENAPVDARSERRKCPTQCPIMGEKIGNGIHCDFHCVEATVEACTALNEEATVVDKERGICRPCSVKGCHRCVHDGTDTCEQCSAGFYLGR</sequence>
<dbReference type="Proteomes" id="UP001189429">
    <property type="component" value="Unassembled WGS sequence"/>
</dbReference>
<reference evidence="1" key="1">
    <citation type="submission" date="2023-10" db="EMBL/GenBank/DDBJ databases">
        <authorList>
            <person name="Chen Y."/>
            <person name="Shah S."/>
            <person name="Dougan E. K."/>
            <person name="Thang M."/>
            <person name="Chan C."/>
        </authorList>
    </citation>
    <scope>NUCLEOTIDE SEQUENCE [LARGE SCALE GENOMIC DNA]</scope>
</reference>
<name>A0ABN9TIH2_9DINO</name>
<evidence type="ECO:0000313" key="2">
    <source>
        <dbReference type="Proteomes" id="UP001189429"/>
    </source>
</evidence>
<accession>A0ABN9TIH2</accession>
<feature type="non-terminal residue" evidence="1">
    <location>
        <position position="115"/>
    </location>
</feature>
<dbReference type="EMBL" id="CAUYUJ010014730">
    <property type="protein sequence ID" value="CAK0845353.1"/>
    <property type="molecule type" value="Genomic_DNA"/>
</dbReference>
<organism evidence="1 2">
    <name type="scientific">Prorocentrum cordatum</name>
    <dbReference type="NCBI Taxonomy" id="2364126"/>
    <lineage>
        <taxon>Eukaryota</taxon>
        <taxon>Sar</taxon>
        <taxon>Alveolata</taxon>
        <taxon>Dinophyceae</taxon>
        <taxon>Prorocentrales</taxon>
        <taxon>Prorocentraceae</taxon>
        <taxon>Prorocentrum</taxon>
    </lineage>
</organism>
<evidence type="ECO:0008006" key="3">
    <source>
        <dbReference type="Google" id="ProtNLM"/>
    </source>
</evidence>
<proteinExistence type="predicted"/>
<protein>
    <recommendedName>
        <fullName evidence="3">Subtilisin</fullName>
    </recommendedName>
</protein>